<dbReference type="GO" id="GO:0046872">
    <property type="term" value="F:metal ion binding"/>
    <property type="evidence" value="ECO:0007669"/>
    <property type="project" value="UniProtKB-KW"/>
</dbReference>
<evidence type="ECO:0000313" key="6">
    <source>
        <dbReference type="EMBL" id="RZU50783.1"/>
    </source>
</evidence>
<dbReference type="EMBL" id="SHKY01000001">
    <property type="protein sequence ID" value="RZU50783.1"/>
    <property type="molecule type" value="Genomic_DNA"/>
</dbReference>
<dbReference type="PANTHER" id="PTHR43687:SF4">
    <property type="entry name" value="BLR5484 PROTEIN"/>
    <property type="match status" value="1"/>
</dbReference>
<dbReference type="InterPro" id="IPR017900">
    <property type="entry name" value="4Fe4S_Fe_S_CS"/>
</dbReference>
<keyword evidence="1" id="KW-0004">4Fe-4S</keyword>
<dbReference type="AlphaFoldDB" id="A0A4Q7ZKC8"/>
<keyword evidence="4" id="KW-0411">Iron-sulfur</keyword>
<accession>A0A4Q7ZKC8</accession>
<dbReference type="GO" id="GO:0051539">
    <property type="term" value="F:4 iron, 4 sulfur cluster binding"/>
    <property type="evidence" value="ECO:0007669"/>
    <property type="project" value="UniProtKB-KW"/>
</dbReference>
<dbReference type="PROSITE" id="PS51379">
    <property type="entry name" value="4FE4S_FER_2"/>
    <property type="match status" value="2"/>
</dbReference>
<evidence type="ECO:0000256" key="1">
    <source>
        <dbReference type="ARBA" id="ARBA00022485"/>
    </source>
</evidence>
<dbReference type="PROSITE" id="PS00198">
    <property type="entry name" value="4FE4S_FER_1"/>
    <property type="match status" value="2"/>
</dbReference>
<evidence type="ECO:0000313" key="7">
    <source>
        <dbReference type="Proteomes" id="UP000292564"/>
    </source>
</evidence>
<gene>
    <name evidence="6" type="ORF">EV385_2566</name>
</gene>
<keyword evidence="3" id="KW-0408">Iron</keyword>
<evidence type="ECO:0000259" key="5">
    <source>
        <dbReference type="PROSITE" id="PS51379"/>
    </source>
</evidence>
<dbReference type="PANTHER" id="PTHR43687">
    <property type="entry name" value="ADENYLYLSULFATE REDUCTASE, BETA SUBUNIT"/>
    <property type="match status" value="1"/>
</dbReference>
<evidence type="ECO:0000256" key="2">
    <source>
        <dbReference type="ARBA" id="ARBA00022723"/>
    </source>
</evidence>
<sequence length="121" mass="12969">MIELVSQDRCVRCDICVRVCPMNVFDAVPGAAPVIARQADCQTCFLCEAYCPADALFVAPLSGPAPDGSPYADEAALAEAGLLGRYREQIGWGPGRTPGSARDTNHLFTARINPDLDDRRG</sequence>
<organism evidence="6 7">
    <name type="scientific">Krasilnikovia cinnamomea</name>
    <dbReference type="NCBI Taxonomy" id="349313"/>
    <lineage>
        <taxon>Bacteria</taxon>
        <taxon>Bacillati</taxon>
        <taxon>Actinomycetota</taxon>
        <taxon>Actinomycetes</taxon>
        <taxon>Micromonosporales</taxon>
        <taxon>Micromonosporaceae</taxon>
        <taxon>Krasilnikovia</taxon>
    </lineage>
</organism>
<evidence type="ECO:0000256" key="4">
    <source>
        <dbReference type="ARBA" id="ARBA00023014"/>
    </source>
</evidence>
<name>A0A4Q7ZKC8_9ACTN</name>
<comment type="caution">
    <text evidence="6">The sequence shown here is derived from an EMBL/GenBank/DDBJ whole genome shotgun (WGS) entry which is preliminary data.</text>
</comment>
<dbReference type="Proteomes" id="UP000292564">
    <property type="component" value="Unassembled WGS sequence"/>
</dbReference>
<dbReference type="InterPro" id="IPR017896">
    <property type="entry name" value="4Fe4S_Fe-S-bd"/>
</dbReference>
<dbReference type="SUPFAM" id="SSF54862">
    <property type="entry name" value="4Fe-4S ferredoxins"/>
    <property type="match status" value="1"/>
</dbReference>
<dbReference type="InterPro" id="IPR050572">
    <property type="entry name" value="Fe-S_Ferredoxin"/>
</dbReference>
<feature type="domain" description="4Fe-4S ferredoxin-type" evidence="5">
    <location>
        <begin position="1"/>
        <end position="30"/>
    </location>
</feature>
<dbReference type="Pfam" id="PF13187">
    <property type="entry name" value="Fer4_9"/>
    <property type="match status" value="1"/>
</dbReference>
<reference evidence="6 7" key="1">
    <citation type="submission" date="2019-02" db="EMBL/GenBank/DDBJ databases">
        <title>Sequencing the genomes of 1000 actinobacteria strains.</title>
        <authorList>
            <person name="Klenk H.-P."/>
        </authorList>
    </citation>
    <scope>NUCLEOTIDE SEQUENCE [LARGE SCALE GENOMIC DNA]</scope>
    <source>
        <strain evidence="6 7">DSM 45162</strain>
    </source>
</reference>
<dbReference type="RefSeq" id="WP_130509659.1">
    <property type="nucleotide sequence ID" value="NZ_SHKY01000001.1"/>
</dbReference>
<feature type="domain" description="4Fe-4S ferredoxin-type" evidence="5">
    <location>
        <begin position="31"/>
        <end position="61"/>
    </location>
</feature>
<dbReference type="OrthoDB" id="9800445at2"/>
<evidence type="ECO:0000256" key="3">
    <source>
        <dbReference type="ARBA" id="ARBA00023004"/>
    </source>
</evidence>
<protein>
    <submittedName>
        <fullName evidence="6">NAD-dependent dihydropyrimidine dehydrogenase PreA subunit</fullName>
    </submittedName>
</protein>
<keyword evidence="7" id="KW-1185">Reference proteome</keyword>
<keyword evidence="2" id="KW-0479">Metal-binding</keyword>
<dbReference type="Gene3D" id="3.30.70.20">
    <property type="match status" value="1"/>
</dbReference>
<proteinExistence type="predicted"/>